<dbReference type="Pfam" id="PF09721">
    <property type="entry name" value="Exosortase_EpsH"/>
    <property type="match status" value="1"/>
</dbReference>
<evidence type="ECO:0000256" key="6">
    <source>
        <dbReference type="ARBA" id="ARBA00022989"/>
    </source>
</evidence>
<reference evidence="9 10" key="1">
    <citation type="submission" date="2019-01" db="EMBL/GenBank/DDBJ databases">
        <authorList>
            <person name="Brito A."/>
        </authorList>
    </citation>
    <scope>NUCLEOTIDE SEQUENCE [LARGE SCALE GENOMIC DNA]</scope>
    <source>
        <strain evidence="9">1</strain>
    </source>
</reference>
<protein>
    <submittedName>
        <fullName evidence="9">Eight transmembrane protein EpsH</fullName>
    </submittedName>
</protein>
<dbReference type="GO" id="GO:0008233">
    <property type="term" value="F:peptidase activity"/>
    <property type="evidence" value="ECO:0007669"/>
    <property type="project" value="UniProtKB-KW"/>
</dbReference>
<evidence type="ECO:0000256" key="7">
    <source>
        <dbReference type="ARBA" id="ARBA00023136"/>
    </source>
</evidence>
<keyword evidence="2" id="KW-1003">Cell membrane</keyword>
<keyword evidence="7 8" id="KW-0472">Membrane</keyword>
<evidence type="ECO:0000256" key="4">
    <source>
        <dbReference type="ARBA" id="ARBA00022692"/>
    </source>
</evidence>
<feature type="transmembrane region" description="Helical" evidence="8">
    <location>
        <begin position="101"/>
        <end position="120"/>
    </location>
</feature>
<dbReference type="NCBIfam" id="TIGR04178">
    <property type="entry name" value="exo_archaeo"/>
    <property type="match status" value="1"/>
</dbReference>
<gene>
    <name evidence="9" type="ORF">H1P_790010</name>
</gene>
<dbReference type="InterPro" id="IPR026392">
    <property type="entry name" value="Exo/Archaeosortase_dom"/>
</dbReference>
<feature type="transmembrane region" description="Helical" evidence="8">
    <location>
        <begin position="50"/>
        <end position="67"/>
    </location>
</feature>
<evidence type="ECO:0000313" key="10">
    <source>
        <dbReference type="Proteomes" id="UP000320055"/>
    </source>
</evidence>
<proteinExistence type="predicted"/>
<keyword evidence="3" id="KW-0645">Protease</keyword>
<keyword evidence="5" id="KW-0378">Hydrolase</keyword>
<dbReference type="Proteomes" id="UP000320055">
    <property type="component" value="Unassembled WGS sequence"/>
</dbReference>
<evidence type="ECO:0000256" key="5">
    <source>
        <dbReference type="ARBA" id="ARBA00022801"/>
    </source>
</evidence>
<name>A0A563W431_9CYAN</name>
<evidence type="ECO:0000256" key="1">
    <source>
        <dbReference type="ARBA" id="ARBA00004651"/>
    </source>
</evidence>
<dbReference type="RefSeq" id="WP_144867777.1">
    <property type="nucleotide sequence ID" value="NZ_LR213837.1"/>
</dbReference>
<dbReference type="EMBL" id="CAACVJ010000686">
    <property type="protein sequence ID" value="VEP18426.1"/>
    <property type="molecule type" value="Genomic_DNA"/>
</dbReference>
<sequence>MQVSQKANNYLDSNFLYYLTLGLLAILYAPLLIHWYDGWLNKSINIEHEYFSHGIIGLPFAAYISWSKRKKWQRIPDRFNPWGGFFLILGIIFYTTGVAELVSFSFPMVLAGICLCFKGISGLKLQTFPLFLVFFAAPNSVPYLITSWTLPLQKFIAVMAGFILTQFGMDVAVEEIYLSVGGRLVEVAPYCAGLKMLFTTLYVGSMLLYWTDNHRNTKKVTILLSSAVIISVIANIIRNTVLTFFHGTGRDQLFVWLHDSWGGDLYSAMMLGIIVLLINFLDNEKDFVDNPSHKKKS</sequence>
<feature type="transmembrane region" description="Helical" evidence="8">
    <location>
        <begin position="15"/>
        <end position="35"/>
    </location>
</feature>
<dbReference type="GO" id="GO:0005886">
    <property type="term" value="C:plasma membrane"/>
    <property type="evidence" value="ECO:0007669"/>
    <property type="project" value="UniProtKB-SubCell"/>
</dbReference>
<feature type="transmembrane region" description="Helical" evidence="8">
    <location>
        <begin position="79"/>
        <end position="95"/>
    </location>
</feature>
<feature type="transmembrane region" description="Helical" evidence="8">
    <location>
        <begin position="265"/>
        <end position="281"/>
    </location>
</feature>
<feature type="transmembrane region" description="Helical" evidence="8">
    <location>
        <begin position="222"/>
        <end position="245"/>
    </location>
</feature>
<accession>A0A563W431</accession>
<keyword evidence="6 8" id="KW-1133">Transmembrane helix</keyword>
<evidence type="ECO:0000256" key="2">
    <source>
        <dbReference type="ARBA" id="ARBA00022475"/>
    </source>
</evidence>
<comment type="subcellular location">
    <subcellularLocation>
        <location evidence="1">Cell membrane</location>
        <topology evidence="1">Multi-pass membrane protein</topology>
    </subcellularLocation>
</comment>
<organism evidence="9 10">
    <name type="scientific">Hyella patelloides LEGE 07179</name>
    <dbReference type="NCBI Taxonomy" id="945734"/>
    <lineage>
        <taxon>Bacteria</taxon>
        <taxon>Bacillati</taxon>
        <taxon>Cyanobacteriota</taxon>
        <taxon>Cyanophyceae</taxon>
        <taxon>Pleurocapsales</taxon>
        <taxon>Hyellaceae</taxon>
        <taxon>Hyella</taxon>
    </lineage>
</organism>
<dbReference type="NCBIfam" id="TIGR02602">
    <property type="entry name" value="8TM_EpsH"/>
    <property type="match status" value="1"/>
</dbReference>
<dbReference type="InterPro" id="IPR026492">
    <property type="entry name" value="Cyanoexo_CrtB"/>
</dbReference>
<dbReference type="InterPro" id="IPR013426">
    <property type="entry name" value="EpsH-like"/>
</dbReference>
<evidence type="ECO:0000256" key="8">
    <source>
        <dbReference type="SAM" id="Phobius"/>
    </source>
</evidence>
<dbReference type="InterPro" id="IPR019127">
    <property type="entry name" value="Exosortase"/>
</dbReference>
<keyword evidence="10" id="KW-1185">Reference proteome</keyword>
<feature type="transmembrane region" description="Helical" evidence="8">
    <location>
        <begin position="187"/>
        <end position="210"/>
    </location>
</feature>
<keyword evidence="4 8" id="KW-0812">Transmembrane</keyword>
<dbReference type="NCBIfam" id="TIGR04156">
    <property type="entry name" value="cyanoexo_CrtB"/>
    <property type="match status" value="1"/>
</dbReference>
<feature type="transmembrane region" description="Helical" evidence="8">
    <location>
        <begin position="127"/>
        <end position="145"/>
    </location>
</feature>
<evidence type="ECO:0000256" key="3">
    <source>
        <dbReference type="ARBA" id="ARBA00022670"/>
    </source>
</evidence>
<dbReference type="GO" id="GO:0006508">
    <property type="term" value="P:proteolysis"/>
    <property type="evidence" value="ECO:0007669"/>
    <property type="project" value="UniProtKB-KW"/>
</dbReference>
<dbReference type="AlphaFoldDB" id="A0A563W431"/>
<dbReference type="OrthoDB" id="505165at2"/>
<evidence type="ECO:0000313" key="9">
    <source>
        <dbReference type="EMBL" id="VEP18426.1"/>
    </source>
</evidence>